<sequence length="25" mass="2783">MDSLEHLSKPILSLLNHPIDPDNLA</sequence>
<organism evidence="1">
    <name type="scientific">Rhizophora mucronata</name>
    <name type="common">Asiatic mangrove</name>
    <dbReference type="NCBI Taxonomy" id="61149"/>
    <lineage>
        <taxon>Eukaryota</taxon>
        <taxon>Viridiplantae</taxon>
        <taxon>Streptophyta</taxon>
        <taxon>Embryophyta</taxon>
        <taxon>Tracheophyta</taxon>
        <taxon>Spermatophyta</taxon>
        <taxon>Magnoliopsida</taxon>
        <taxon>eudicotyledons</taxon>
        <taxon>Gunneridae</taxon>
        <taxon>Pentapetalae</taxon>
        <taxon>rosids</taxon>
        <taxon>fabids</taxon>
        <taxon>Malpighiales</taxon>
        <taxon>Rhizophoraceae</taxon>
        <taxon>Rhizophora</taxon>
    </lineage>
</organism>
<evidence type="ECO:0000313" key="1">
    <source>
        <dbReference type="EMBL" id="MBX40836.1"/>
    </source>
</evidence>
<proteinExistence type="predicted"/>
<dbReference type="EMBL" id="GGEC01060352">
    <property type="protein sequence ID" value="MBX40836.1"/>
    <property type="molecule type" value="Transcribed_RNA"/>
</dbReference>
<accession>A0A2P2NEC0</accession>
<reference evidence="1" key="1">
    <citation type="submission" date="2018-02" db="EMBL/GenBank/DDBJ databases">
        <title>Rhizophora mucronata_Transcriptome.</title>
        <authorList>
            <person name="Meera S.P."/>
            <person name="Sreeshan A."/>
            <person name="Augustine A."/>
        </authorList>
    </citation>
    <scope>NUCLEOTIDE SEQUENCE</scope>
    <source>
        <tissue evidence="1">Leaf</tissue>
    </source>
</reference>
<name>A0A2P2NEC0_RHIMU</name>
<dbReference type="AlphaFoldDB" id="A0A2P2NEC0"/>
<protein>
    <submittedName>
        <fullName evidence="1">Uncharacterized protein</fullName>
    </submittedName>
</protein>